<evidence type="ECO:0000313" key="1">
    <source>
        <dbReference type="EMBL" id="MBM2414936.1"/>
    </source>
</evidence>
<dbReference type="Proteomes" id="UP000809440">
    <property type="component" value="Unassembled WGS sequence"/>
</dbReference>
<dbReference type="RefSeq" id="WP_088716853.1">
    <property type="nucleotide sequence ID" value="NZ_JAFBWU010000021.1"/>
</dbReference>
<evidence type="ECO:0000313" key="3">
    <source>
        <dbReference type="Proteomes" id="UP000755667"/>
    </source>
</evidence>
<dbReference type="AlphaFoldDB" id="A0A9Q2NW25"/>
<accession>A0A9Q2NW25</accession>
<evidence type="ECO:0000313" key="4">
    <source>
        <dbReference type="Proteomes" id="UP000809440"/>
    </source>
</evidence>
<dbReference type="GeneID" id="68872744"/>
<evidence type="ECO:0000313" key="2">
    <source>
        <dbReference type="EMBL" id="MBM2419607.1"/>
    </source>
</evidence>
<dbReference type="EMBL" id="JAFBXE010000021">
    <property type="protein sequence ID" value="MBM2414936.1"/>
    <property type="molecule type" value="Genomic_DNA"/>
</dbReference>
<keyword evidence="4" id="KW-1185">Reference proteome</keyword>
<name>A0A9Q2NW25_9RHOB</name>
<dbReference type="Proteomes" id="UP000755667">
    <property type="component" value="Unassembled WGS sequence"/>
</dbReference>
<protein>
    <submittedName>
        <fullName evidence="1">Uncharacterized protein</fullName>
    </submittedName>
</protein>
<sequence length="66" mass="7466">MMQSIYLRAYLAGYAGRHIPRSIRRLIAGTEFHRAWLLGSMGFFEQGGVRYGPAYPYGIAPESERA</sequence>
<reference evidence="1 4" key="1">
    <citation type="submission" date="2021-01" db="EMBL/GenBank/DDBJ databases">
        <title>Diatom-associated Roseobacters Show Island Model of Population Structure.</title>
        <authorList>
            <person name="Qu L."/>
            <person name="Feng X."/>
            <person name="Chen Y."/>
            <person name="Li L."/>
            <person name="Wang X."/>
            <person name="Hu Z."/>
            <person name="Wang H."/>
            <person name="Luo H."/>
        </authorList>
    </citation>
    <scope>NUCLEOTIDE SEQUENCE</scope>
    <source>
        <strain evidence="2 4">CC28-63</strain>
        <strain evidence="1">CC28-69</strain>
    </source>
</reference>
<dbReference type="EMBL" id="JAFBXF010000021">
    <property type="protein sequence ID" value="MBM2419607.1"/>
    <property type="molecule type" value="Genomic_DNA"/>
</dbReference>
<gene>
    <name evidence="1" type="ORF">JQX41_21735</name>
    <name evidence="2" type="ORF">JQX48_21755</name>
</gene>
<proteinExistence type="predicted"/>
<comment type="caution">
    <text evidence="1">The sequence shown here is derived from an EMBL/GenBank/DDBJ whole genome shotgun (WGS) entry which is preliminary data.</text>
</comment>
<organism evidence="1 3">
    <name type="scientific">Marivita cryptomonadis</name>
    <dbReference type="NCBI Taxonomy" id="505252"/>
    <lineage>
        <taxon>Bacteria</taxon>
        <taxon>Pseudomonadati</taxon>
        <taxon>Pseudomonadota</taxon>
        <taxon>Alphaproteobacteria</taxon>
        <taxon>Rhodobacterales</taxon>
        <taxon>Roseobacteraceae</taxon>
        <taxon>Marivita</taxon>
    </lineage>
</organism>